<evidence type="ECO:0000256" key="5">
    <source>
        <dbReference type="ARBA" id="ARBA00022750"/>
    </source>
</evidence>
<protein>
    <submittedName>
        <fullName evidence="8">Hydrogenase expression/formation protein</fullName>
    </submittedName>
</protein>
<keyword evidence="9" id="KW-1185">Reference proteome</keyword>
<reference evidence="8 9" key="1">
    <citation type="submission" date="2012-10" db="EMBL/GenBank/DDBJ databases">
        <authorList>
            <person name="Genoscope - CEA"/>
        </authorList>
    </citation>
    <scope>NUCLEOTIDE SEQUENCE [LARGE SCALE GENOMIC DNA]</scope>
    <source>
        <strain evidence="9">AM13 / DSM 14728</strain>
    </source>
</reference>
<keyword evidence="4 7" id="KW-0479">Metal-binding</keyword>
<sequence length="163" mass="18017">MTDEKKILVLGVGNILFTDEGIGVKVVMELEKEYSFSSNVELMDGGTLGTKLMGPMMECDILIVVDAVLGNDEPGSVYRLTGEDLRRSLAFKDSMHQTDLLDTMVLCDLCDRRPECVVIGVEPKDYQTMHDDVSDVTQARLPFMMEKVLEEVTAAGGSFEKLS</sequence>
<dbReference type="PRINTS" id="PR00446">
    <property type="entry name" value="HYDRGNUPTAKE"/>
</dbReference>
<dbReference type="NCBIfam" id="TIGR00072">
    <property type="entry name" value="hydrog_prot"/>
    <property type="match status" value="1"/>
</dbReference>
<dbReference type="OrthoDB" id="9792731at2"/>
<dbReference type="PANTHER" id="PTHR30302">
    <property type="entry name" value="HYDROGENASE 1 MATURATION PROTEASE"/>
    <property type="match status" value="1"/>
</dbReference>
<dbReference type="STRING" id="1121451.DESAM_22352"/>
<keyword evidence="5" id="KW-0064">Aspartyl protease</keyword>
<dbReference type="Pfam" id="PF01750">
    <property type="entry name" value="HycI"/>
    <property type="match status" value="1"/>
</dbReference>
<dbReference type="Gene3D" id="3.40.50.1450">
    <property type="entry name" value="HybD-like"/>
    <property type="match status" value="1"/>
</dbReference>
<dbReference type="RefSeq" id="WP_015337219.1">
    <property type="nucleotide sequence ID" value="NC_020055.1"/>
</dbReference>
<dbReference type="SUPFAM" id="SSF53163">
    <property type="entry name" value="HybD-like"/>
    <property type="match status" value="1"/>
</dbReference>
<dbReference type="EMBL" id="FO203522">
    <property type="protein sequence ID" value="CCO24619.1"/>
    <property type="molecule type" value="Genomic_DNA"/>
</dbReference>
<evidence type="ECO:0000256" key="2">
    <source>
        <dbReference type="ARBA" id="ARBA00022596"/>
    </source>
</evidence>
<dbReference type="PANTHER" id="PTHR30302:SF1">
    <property type="entry name" value="HYDROGENASE 2 MATURATION PROTEASE"/>
    <property type="match status" value="1"/>
</dbReference>
<keyword evidence="3" id="KW-0645">Protease</keyword>
<dbReference type="KEGG" id="dhy:DESAM_22352"/>
<evidence type="ECO:0000256" key="3">
    <source>
        <dbReference type="ARBA" id="ARBA00022670"/>
    </source>
</evidence>
<dbReference type="InterPro" id="IPR004419">
    <property type="entry name" value="Pept_A31_hyd_express"/>
</dbReference>
<dbReference type="InterPro" id="IPR000671">
    <property type="entry name" value="Peptidase_A31"/>
</dbReference>
<proteinExistence type="inferred from homology"/>
<keyword evidence="2 7" id="KW-0533">Nickel</keyword>
<dbReference type="GO" id="GO:0008047">
    <property type="term" value="F:enzyme activator activity"/>
    <property type="evidence" value="ECO:0007669"/>
    <property type="project" value="InterPro"/>
</dbReference>
<gene>
    <name evidence="8" type="ORF">DESAM_22352</name>
</gene>
<feature type="binding site" evidence="7">
    <location>
        <position position="66"/>
    </location>
    <ligand>
        <name>Ni(2+)</name>
        <dbReference type="ChEBI" id="CHEBI:49786"/>
    </ligand>
</feature>
<dbReference type="eggNOG" id="COG0680">
    <property type="taxonomic scope" value="Bacteria"/>
</dbReference>
<name>L0RCY5_9BACT</name>
<dbReference type="PATRIC" id="fig|1121451.3.peg.2575"/>
<evidence type="ECO:0000313" key="8">
    <source>
        <dbReference type="EMBL" id="CCO24619.1"/>
    </source>
</evidence>
<comment type="similarity">
    <text evidence="1">Belongs to the peptidase A31 family.</text>
</comment>
<dbReference type="HOGENOM" id="CLU_099037_0_0_7"/>
<evidence type="ECO:0000256" key="1">
    <source>
        <dbReference type="ARBA" id="ARBA00006814"/>
    </source>
</evidence>
<organism evidence="8 9">
    <name type="scientific">Maridesulfovibrio hydrothermalis AM13 = DSM 14728</name>
    <dbReference type="NCBI Taxonomy" id="1121451"/>
    <lineage>
        <taxon>Bacteria</taxon>
        <taxon>Pseudomonadati</taxon>
        <taxon>Thermodesulfobacteriota</taxon>
        <taxon>Desulfovibrionia</taxon>
        <taxon>Desulfovibrionales</taxon>
        <taxon>Desulfovibrionaceae</taxon>
        <taxon>Maridesulfovibrio</taxon>
    </lineage>
</organism>
<evidence type="ECO:0000256" key="6">
    <source>
        <dbReference type="ARBA" id="ARBA00022801"/>
    </source>
</evidence>
<dbReference type="GO" id="GO:0046872">
    <property type="term" value="F:metal ion binding"/>
    <property type="evidence" value="ECO:0007669"/>
    <property type="project" value="UniProtKB-KW"/>
</dbReference>
<dbReference type="InterPro" id="IPR023430">
    <property type="entry name" value="Pept_HybD-like_dom_sf"/>
</dbReference>
<feature type="binding site" evidence="7">
    <location>
        <position position="96"/>
    </location>
    <ligand>
        <name>Ni(2+)</name>
        <dbReference type="ChEBI" id="CHEBI:49786"/>
    </ligand>
</feature>
<dbReference type="CDD" id="cd06062">
    <property type="entry name" value="H2MP_MemB-H2up"/>
    <property type="match status" value="1"/>
</dbReference>
<dbReference type="Proteomes" id="UP000010808">
    <property type="component" value="Chromosome"/>
</dbReference>
<evidence type="ECO:0000256" key="4">
    <source>
        <dbReference type="ARBA" id="ARBA00022723"/>
    </source>
</evidence>
<keyword evidence="6" id="KW-0378">Hydrolase</keyword>
<evidence type="ECO:0000256" key="7">
    <source>
        <dbReference type="PIRSR" id="PIRSR604419-1"/>
    </source>
</evidence>
<dbReference type="GO" id="GO:0004190">
    <property type="term" value="F:aspartic-type endopeptidase activity"/>
    <property type="evidence" value="ECO:0007669"/>
    <property type="project" value="UniProtKB-KW"/>
</dbReference>
<dbReference type="NCBIfam" id="TIGR00140">
    <property type="entry name" value="hupD"/>
    <property type="match status" value="1"/>
</dbReference>
<feature type="binding site" evidence="7">
    <location>
        <position position="20"/>
    </location>
    <ligand>
        <name>Ni(2+)</name>
        <dbReference type="ChEBI" id="CHEBI:49786"/>
    </ligand>
</feature>
<dbReference type="GO" id="GO:0016485">
    <property type="term" value="P:protein processing"/>
    <property type="evidence" value="ECO:0007669"/>
    <property type="project" value="InterPro"/>
</dbReference>
<accession>L0RCY5</accession>
<evidence type="ECO:0000313" key="9">
    <source>
        <dbReference type="Proteomes" id="UP000010808"/>
    </source>
</evidence>
<dbReference type="AlphaFoldDB" id="L0RCY5"/>